<sequence>MPRSWSRSDPNCPLRASTCLVGLYPFIFFRRDFNGGIAVALTLHLLGRQSAVATQVLTVLLHAHAATCCEMGELKLVRAYVAAVVYSAKKVKPVWGAKMFCTSADADLRKGEGGTREMLCAASTRAGTAEYLVDRISSQNLSSGGEVHVIYFRKEVGNGAFLHRRRLVLALTNNGVFGRTSSPEFPQPLTSTEHSYFGQTPISLGGLHEYLNAGTAAAGSNRRSSDILLGRIRARKLWSINEAERFSCEKLGNTETKSIESGRSILWQNISDSNTTSTSHRDHILAHQQGNIDGGLPEGIDKSRRFCATFQGRKRQTSLELGSINNRLDDRPPPLELHDDPQSQRCTAASPNRVQQQYELSPIPRLVDILTAYLHISQQGACMTRARTSYSVTFVAFERCVFWDIFVAPFPITLNFETHFFVHGKPVSDCSGQMLVHSKAHPSQAITEMSNMWKPLSHQSADNGGKYQSKKGKAVIFARVFRPTKCNQTLCMNFNLCMLQNAHPERETQPRLRRGTAGQLQINNPTDSLPQAKPTRSMSDSIRSAGGCQRGCCISPQHAPFGRYTGWYWSLISPYRF</sequence>
<comment type="caution">
    <text evidence="1">The sequence shown here is derived from an EMBL/GenBank/DDBJ whole genome shotgun (WGS) entry which is preliminary data.</text>
</comment>
<accession>A0ACB6QEZ2</accession>
<evidence type="ECO:0000313" key="2">
    <source>
        <dbReference type="Proteomes" id="UP000799755"/>
    </source>
</evidence>
<evidence type="ECO:0000313" key="1">
    <source>
        <dbReference type="EMBL" id="KAF2465461.1"/>
    </source>
</evidence>
<dbReference type="Proteomes" id="UP000799755">
    <property type="component" value="Unassembled WGS sequence"/>
</dbReference>
<proteinExistence type="predicted"/>
<dbReference type="EMBL" id="MU003529">
    <property type="protein sequence ID" value="KAF2465461.1"/>
    <property type="molecule type" value="Genomic_DNA"/>
</dbReference>
<protein>
    <submittedName>
        <fullName evidence="1">Uncharacterized protein</fullName>
    </submittedName>
</protein>
<keyword evidence="2" id="KW-1185">Reference proteome</keyword>
<organism evidence="1 2">
    <name type="scientific">Lindgomyces ingoldianus</name>
    <dbReference type="NCBI Taxonomy" id="673940"/>
    <lineage>
        <taxon>Eukaryota</taxon>
        <taxon>Fungi</taxon>
        <taxon>Dikarya</taxon>
        <taxon>Ascomycota</taxon>
        <taxon>Pezizomycotina</taxon>
        <taxon>Dothideomycetes</taxon>
        <taxon>Pleosporomycetidae</taxon>
        <taxon>Pleosporales</taxon>
        <taxon>Lindgomycetaceae</taxon>
        <taxon>Lindgomyces</taxon>
    </lineage>
</organism>
<name>A0ACB6QEZ2_9PLEO</name>
<reference evidence="1" key="1">
    <citation type="journal article" date="2020" name="Stud. Mycol.">
        <title>101 Dothideomycetes genomes: a test case for predicting lifestyles and emergence of pathogens.</title>
        <authorList>
            <person name="Haridas S."/>
            <person name="Albert R."/>
            <person name="Binder M."/>
            <person name="Bloem J."/>
            <person name="Labutti K."/>
            <person name="Salamov A."/>
            <person name="Andreopoulos B."/>
            <person name="Baker S."/>
            <person name="Barry K."/>
            <person name="Bills G."/>
            <person name="Bluhm B."/>
            <person name="Cannon C."/>
            <person name="Castanera R."/>
            <person name="Culley D."/>
            <person name="Daum C."/>
            <person name="Ezra D."/>
            <person name="Gonzalez J."/>
            <person name="Henrissat B."/>
            <person name="Kuo A."/>
            <person name="Liang C."/>
            <person name="Lipzen A."/>
            <person name="Lutzoni F."/>
            <person name="Magnuson J."/>
            <person name="Mondo S."/>
            <person name="Nolan M."/>
            <person name="Ohm R."/>
            <person name="Pangilinan J."/>
            <person name="Park H.-J."/>
            <person name="Ramirez L."/>
            <person name="Alfaro M."/>
            <person name="Sun H."/>
            <person name="Tritt A."/>
            <person name="Yoshinaga Y."/>
            <person name="Zwiers L.-H."/>
            <person name="Turgeon B."/>
            <person name="Goodwin S."/>
            <person name="Spatafora J."/>
            <person name="Crous P."/>
            <person name="Grigoriev I."/>
        </authorList>
    </citation>
    <scope>NUCLEOTIDE SEQUENCE</scope>
    <source>
        <strain evidence="1">ATCC 200398</strain>
    </source>
</reference>
<gene>
    <name evidence="1" type="ORF">BDR25DRAFT_360419</name>
</gene>